<reference evidence="2 3" key="1">
    <citation type="submission" date="2008-07" db="EMBL/GenBank/DDBJ databases">
        <authorList>
            <person name="El-Sayed N."/>
            <person name="Caler E."/>
            <person name="Inman J."/>
            <person name="Amedeo P."/>
            <person name="Hass B."/>
            <person name="Wortman J."/>
        </authorList>
    </citation>
    <scope>NUCLEOTIDE SEQUENCE [LARGE SCALE GENOMIC DNA]</scope>
    <source>
        <strain evidence="3">ATCC 50983 / TXsc</strain>
    </source>
</reference>
<dbReference type="RefSeq" id="XP_002765953.1">
    <property type="nucleotide sequence ID" value="XM_002765907.1"/>
</dbReference>
<dbReference type="InParanoid" id="C5LX72"/>
<dbReference type="GeneID" id="9062476"/>
<name>C5LX72_PERM5</name>
<dbReference type="Proteomes" id="UP000007800">
    <property type="component" value="Unassembled WGS sequence"/>
</dbReference>
<evidence type="ECO:0000313" key="2">
    <source>
        <dbReference type="EMBL" id="EEQ98670.1"/>
    </source>
</evidence>
<proteinExistence type="predicted"/>
<evidence type="ECO:0000313" key="3">
    <source>
        <dbReference type="Proteomes" id="UP000007800"/>
    </source>
</evidence>
<dbReference type="OrthoDB" id="3218065at2759"/>
<organism evidence="3">
    <name type="scientific">Perkinsus marinus (strain ATCC 50983 / TXsc)</name>
    <dbReference type="NCBI Taxonomy" id="423536"/>
    <lineage>
        <taxon>Eukaryota</taxon>
        <taxon>Sar</taxon>
        <taxon>Alveolata</taxon>
        <taxon>Perkinsozoa</taxon>
        <taxon>Perkinsea</taxon>
        <taxon>Perkinsida</taxon>
        <taxon>Perkinsidae</taxon>
        <taxon>Perkinsus</taxon>
    </lineage>
</organism>
<evidence type="ECO:0000256" key="1">
    <source>
        <dbReference type="SAM" id="MobiDB-lite"/>
    </source>
</evidence>
<gene>
    <name evidence="2" type="ORF">Pmar_PMAR003857</name>
</gene>
<dbReference type="AlphaFoldDB" id="C5LX72"/>
<keyword evidence="3" id="KW-1185">Reference proteome</keyword>
<protein>
    <submittedName>
        <fullName evidence="2">Uncharacterized protein</fullName>
    </submittedName>
</protein>
<feature type="region of interest" description="Disordered" evidence="1">
    <location>
        <begin position="94"/>
        <end position="114"/>
    </location>
</feature>
<dbReference type="EMBL" id="GG686408">
    <property type="protein sequence ID" value="EEQ98670.1"/>
    <property type="molecule type" value="Genomic_DNA"/>
</dbReference>
<accession>C5LX72</accession>
<sequence>MVFPAIRPVYRGLPKGLREACRERFGAEAISGKRHEDLVGLLSACEDFKNQATILEDQAAERGRLSKRSKDRVEGAQDAEDLTIELICKHFSRADPKSSDQHASISHSIEKENH</sequence>